<evidence type="ECO:0000256" key="1">
    <source>
        <dbReference type="ARBA" id="ARBA00023002"/>
    </source>
</evidence>
<keyword evidence="1" id="KW-0560">Oxidoreductase</keyword>
<evidence type="ECO:0000313" key="4">
    <source>
        <dbReference type="EMBL" id="ABK53207.1"/>
    </source>
</evidence>
<accession>A0LUU7</accession>
<dbReference type="InParanoid" id="A0LUU7"/>
<dbReference type="Proteomes" id="UP000008221">
    <property type="component" value="Chromosome"/>
</dbReference>
<dbReference type="GO" id="GO:0003842">
    <property type="term" value="F:L-glutamate gamma-semialdehyde dehydrogenase activity"/>
    <property type="evidence" value="ECO:0007669"/>
    <property type="project" value="TreeGrafter"/>
</dbReference>
<reference evidence="4 5" key="1">
    <citation type="journal article" date="2009" name="Genome Res.">
        <title>Complete genome of the cellulolytic thermophile Acidothermus cellulolyticus 11B provides insights into its ecophysiological and evolutionary adaptations.</title>
        <authorList>
            <person name="Barabote R.D."/>
            <person name="Xie G."/>
            <person name="Leu D.H."/>
            <person name="Normand P."/>
            <person name="Necsulea A."/>
            <person name="Daubin V."/>
            <person name="Medigue C."/>
            <person name="Adney W.S."/>
            <person name="Xu X.C."/>
            <person name="Lapidus A."/>
            <person name="Parales R.E."/>
            <person name="Detter C."/>
            <person name="Pujic P."/>
            <person name="Bruce D."/>
            <person name="Lavire C."/>
            <person name="Challacombe J.F."/>
            <person name="Brettin T.S."/>
            <person name="Berry A.M."/>
        </authorList>
    </citation>
    <scope>NUCLEOTIDE SEQUENCE [LARGE SCALE GENOMIC DNA]</scope>
    <source>
        <strain evidence="5">ATCC 43068 / DSM 8971 / 11B</strain>
    </source>
</reference>
<dbReference type="HOGENOM" id="CLU_036377_1_0_11"/>
<dbReference type="Gene3D" id="3.40.309.10">
    <property type="entry name" value="Aldehyde Dehydrogenase, Chain A, domain 2"/>
    <property type="match status" value="1"/>
</dbReference>
<sequence>MDDLWEKHRPLLDDAYRAWRTRDHWSAFPESPSPRVWGESAAAAGLTAFEAYRGEAFALDTPGADGWVAPEQPPTGIEWDIRYPHLTSDGAPLLVSASQAALPAWRDAGPHRRAGLVVEILHRLAERSFELAHAVMHTTGQGFVMAFQAGAAHALDRALEAVAVAVHEMTVVPPEAEWVKPAGRDRFQRLHKRYHIVPRGIGLVIGCTTFPTWNGFPGLFASLVCGNPVIVKPHPHAVLPLAIAVRIARQTLAEHGFDPNLVTLAVEADGEGLARVLATQTDVRIIDYTGSSAFGAWLEENARHAVVYAEKSAVNCALLESTDNFTGMTANLAYSLALYSGQMCTTPRVFLVPAGGIATDVGKRGVDDIVAALRTALADLTAEPKRAAALLGAIVDGRVAARVEEAMHREDVAIPSRRLEHPDFPAALVRTPVVLRTRFDADDAYRAEWFGPIAFIVETPSPEVSLTLWEDITQHSGGLTASVYSTDPAFLRQAEEIATRTGVLTALNFTADTYVNQTAAFSDFHGSAANRAATAAMTDPAFVTHRFHIAEIRQPR</sequence>
<dbReference type="GO" id="GO:0010133">
    <property type="term" value="P:L-proline catabolic process to L-glutamate"/>
    <property type="evidence" value="ECO:0007669"/>
    <property type="project" value="TreeGrafter"/>
</dbReference>
<dbReference type="eggNOG" id="COG1012">
    <property type="taxonomic scope" value="Bacteria"/>
</dbReference>
<evidence type="ECO:0000256" key="2">
    <source>
        <dbReference type="ARBA" id="ARBA00023027"/>
    </source>
</evidence>
<feature type="domain" description="Aldehyde dehydrogenase" evidence="3">
    <location>
        <begin position="83"/>
        <end position="505"/>
    </location>
</feature>
<evidence type="ECO:0000313" key="5">
    <source>
        <dbReference type="Proteomes" id="UP000008221"/>
    </source>
</evidence>
<evidence type="ECO:0000259" key="3">
    <source>
        <dbReference type="Pfam" id="PF00171"/>
    </source>
</evidence>
<dbReference type="EMBL" id="CP000481">
    <property type="protein sequence ID" value="ABK53207.1"/>
    <property type="molecule type" value="Genomic_DNA"/>
</dbReference>
<gene>
    <name evidence="4" type="ordered locus">Acel_1435</name>
</gene>
<dbReference type="GO" id="GO:0009898">
    <property type="term" value="C:cytoplasmic side of plasma membrane"/>
    <property type="evidence" value="ECO:0007669"/>
    <property type="project" value="TreeGrafter"/>
</dbReference>
<dbReference type="PANTHER" id="PTHR42862">
    <property type="entry name" value="DELTA-1-PYRROLINE-5-CARBOXYLATE DEHYDROGENASE 1, ISOFORM A-RELATED"/>
    <property type="match status" value="1"/>
</dbReference>
<dbReference type="InterPro" id="IPR050485">
    <property type="entry name" value="Proline_metab_enzyme"/>
</dbReference>
<dbReference type="PANTHER" id="PTHR42862:SF1">
    <property type="entry name" value="DELTA-1-PYRROLINE-5-CARBOXYLATE DEHYDROGENASE 2, ISOFORM A-RELATED"/>
    <property type="match status" value="1"/>
</dbReference>
<keyword evidence="2" id="KW-0520">NAD</keyword>
<dbReference type="InterPro" id="IPR011975">
    <property type="entry name" value="PaaN_2"/>
</dbReference>
<dbReference type="InterPro" id="IPR015590">
    <property type="entry name" value="Aldehyde_DH_dom"/>
</dbReference>
<dbReference type="STRING" id="351607.Acel_1435"/>
<name>A0LUU7_ACIC1</name>
<dbReference type="SUPFAM" id="SSF53720">
    <property type="entry name" value="ALDH-like"/>
    <property type="match status" value="1"/>
</dbReference>
<dbReference type="KEGG" id="ace:Acel_1435"/>
<keyword evidence="5" id="KW-1185">Reference proteome</keyword>
<dbReference type="Pfam" id="PF00171">
    <property type="entry name" value="Aldedh"/>
    <property type="match status" value="1"/>
</dbReference>
<dbReference type="OrthoDB" id="9770537at2"/>
<proteinExistence type="predicted"/>
<protein>
    <submittedName>
        <fullName evidence="4">Phenylacetic acid degradation protein paaN</fullName>
    </submittedName>
</protein>
<dbReference type="RefSeq" id="WP_011720270.1">
    <property type="nucleotide sequence ID" value="NC_008578.1"/>
</dbReference>
<dbReference type="InterPro" id="IPR016162">
    <property type="entry name" value="Ald_DH_N"/>
</dbReference>
<dbReference type="Gene3D" id="3.40.605.10">
    <property type="entry name" value="Aldehyde Dehydrogenase, Chain A, domain 1"/>
    <property type="match status" value="1"/>
</dbReference>
<dbReference type="NCBIfam" id="TIGR02288">
    <property type="entry name" value="PaaN_2"/>
    <property type="match status" value="1"/>
</dbReference>
<organism evidence="4 5">
    <name type="scientific">Acidothermus cellulolyticus (strain ATCC 43068 / DSM 8971 / 11B)</name>
    <dbReference type="NCBI Taxonomy" id="351607"/>
    <lineage>
        <taxon>Bacteria</taxon>
        <taxon>Bacillati</taxon>
        <taxon>Actinomycetota</taxon>
        <taxon>Actinomycetes</taxon>
        <taxon>Acidothermales</taxon>
        <taxon>Acidothermaceae</taxon>
        <taxon>Acidothermus</taxon>
    </lineage>
</organism>
<dbReference type="InterPro" id="IPR016163">
    <property type="entry name" value="Ald_DH_C"/>
</dbReference>
<dbReference type="InterPro" id="IPR016161">
    <property type="entry name" value="Ald_DH/histidinol_DH"/>
</dbReference>
<dbReference type="AlphaFoldDB" id="A0LUU7"/>